<dbReference type="CDD" id="cd02440">
    <property type="entry name" value="AdoMet_MTases"/>
    <property type="match status" value="1"/>
</dbReference>
<comment type="caution">
    <text evidence="2">The sequence shown here is derived from an EMBL/GenBank/DDBJ whole genome shotgun (WGS) entry which is preliminary data.</text>
</comment>
<name>A0ABU7KQQ6_9ACTN</name>
<reference evidence="2 3" key="1">
    <citation type="submission" date="2023-07" db="EMBL/GenBank/DDBJ databases">
        <authorList>
            <person name="Girao M."/>
            <person name="Carvalho M.F."/>
        </authorList>
    </citation>
    <scope>NUCLEOTIDE SEQUENCE [LARGE SCALE GENOMIC DNA]</scope>
    <source>
        <strain evidence="2 3">66/93</strain>
    </source>
</reference>
<dbReference type="Proteomes" id="UP001348641">
    <property type="component" value="Unassembled WGS sequence"/>
</dbReference>
<evidence type="ECO:0000313" key="2">
    <source>
        <dbReference type="EMBL" id="MEE2051625.1"/>
    </source>
</evidence>
<protein>
    <submittedName>
        <fullName evidence="2">Class I SAM-dependent methyltransferase</fullName>
        <ecNumber evidence="2">2.1.1.-</ecNumber>
    </submittedName>
</protein>
<dbReference type="Gene3D" id="3.40.50.150">
    <property type="entry name" value="Vaccinia Virus protein VP39"/>
    <property type="match status" value="1"/>
</dbReference>
<dbReference type="EC" id="2.1.1.-" evidence="2"/>
<proteinExistence type="predicted"/>
<dbReference type="EMBL" id="JAUUCC010000032">
    <property type="protein sequence ID" value="MEE2051625.1"/>
    <property type="molecule type" value="Genomic_DNA"/>
</dbReference>
<dbReference type="SUPFAM" id="SSF53335">
    <property type="entry name" value="S-adenosyl-L-methionine-dependent methyltransferases"/>
    <property type="match status" value="1"/>
</dbReference>
<gene>
    <name evidence="2" type="ORF">Q8A49_14085</name>
</gene>
<dbReference type="GO" id="GO:0032259">
    <property type="term" value="P:methylation"/>
    <property type="evidence" value="ECO:0007669"/>
    <property type="project" value="UniProtKB-KW"/>
</dbReference>
<dbReference type="RefSeq" id="WP_017567548.1">
    <property type="nucleotide sequence ID" value="NZ_BAAAJA010000007.1"/>
</dbReference>
<evidence type="ECO:0000313" key="3">
    <source>
        <dbReference type="Proteomes" id="UP001348641"/>
    </source>
</evidence>
<accession>A0ABU7KQQ6</accession>
<dbReference type="Pfam" id="PF13649">
    <property type="entry name" value="Methyltransf_25"/>
    <property type="match status" value="1"/>
</dbReference>
<organism evidence="2 3">
    <name type="scientific">Nocardiopsis tropica</name>
    <dbReference type="NCBI Taxonomy" id="109330"/>
    <lineage>
        <taxon>Bacteria</taxon>
        <taxon>Bacillati</taxon>
        <taxon>Actinomycetota</taxon>
        <taxon>Actinomycetes</taxon>
        <taxon>Streptosporangiales</taxon>
        <taxon>Nocardiopsidaceae</taxon>
        <taxon>Nocardiopsis</taxon>
    </lineage>
</organism>
<dbReference type="InterPro" id="IPR029063">
    <property type="entry name" value="SAM-dependent_MTases_sf"/>
</dbReference>
<dbReference type="GO" id="GO:0008168">
    <property type="term" value="F:methyltransferase activity"/>
    <property type="evidence" value="ECO:0007669"/>
    <property type="project" value="UniProtKB-KW"/>
</dbReference>
<evidence type="ECO:0000259" key="1">
    <source>
        <dbReference type="Pfam" id="PF13649"/>
    </source>
</evidence>
<sequence>MTEALTEDPMALAFTDRDLFSAPLLVERTDGHTSTTDLAWWMDQPGARPPGDLAALAWVRPGTALDIGCSTGRHLAILTERGIGARGIDTCPPAVELAHERGVEAQLADAHTYTPIHPVDSVIALGGGLGIAETKDDVPLFLERLASWLAPGGTIITSSVNWKTTAHAHRAWVDNALAQGRYPGDVRLRLRYKNTVGDWFDWTWIDPDTLRTLAAEARLTVTRTQTFGPAWYAAELTREAW</sequence>
<keyword evidence="2" id="KW-0489">Methyltransferase</keyword>
<keyword evidence="2" id="KW-0808">Transferase</keyword>
<feature type="domain" description="Methyltransferase" evidence="1">
    <location>
        <begin position="65"/>
        <end position="153"/>
    </location>
</feature>
<dbReference type="InterPro" id="IPR041698">
    <property type="entry name" value="Methyltransf_25"/>
</dbReference>